<evidence type="ECO:0000256" key="1">
    <source>
        <dbReference type="SAM" id="Phobius"/>
    </source>
</evidence>
<comment type="caution">
    <text evidence="2">The sequence shown here is derived from an EMBL/GenBank/DDBJ whole genome shotgun (WGS) entry which is preliminary data.</text>
</comment>
<feature type="transmembrane region" description="Helical" evidence="1">
    <location>
        <begin position="635"/>
        <end position="654"/>
    </location>
</feature>
<keyword evidence="3" id="KW-1185">Reference proteome</keyword>
<feature type="transmembrane region" description="Helical" evidence="1">
    <location>
        <begin position="685"/>
        <end position="705"/>
    </location>
</feature>
<dbReference type="InterPro" id="IPR050545">
    <property type="entry name" value="Mycobact_MmpL"/>
</dbReference>
<feature type="transmembrane region" description="Helical" evidence="1">
    <location>
        <begin position="279"/>
        <end position="299"/>
    </location>
</feature>
<dbReference type="GO" id="GO:0005886">
    <property type="term" value="C:plasma membrane"/>
    <property type="evidence" value="ECO:0007669"/>
    <property type="project" value="TreeGrafter"/>
</dbReference>
<dbReference type="AlphaFoldDB" id="A0A4R6V8I5"/>
<feature type="transmembrane region" description="Helical" evidence="1">
    <location>
        <begin position="374"/>
        <end position="398"/>
    </location>
</feature>
<dbReference type="PANTHER" id="PTHR33406:SF13">
    <property type="entry name" value="MEMBRANE PROTEIN YDFJ"/>
    <property type="match status" value="1"/>
</dbReference>
<dbReference type="Proteomes" id="UP000295657">
    <property type="component" value="Unassembled WGS sequence"/>
</dbReference>
<dbReference type="Gene3D" id="1.20.1640.10">
    <property type="entry name" value="Multidrug efflux transporter AcrB transmembrane domain"/>
    <property type="match status" value="2"/>
</dbReference>
<sequence length="764" mass="84535">MKITKISLGRVSLGLFLCLCAAFLMFSVQRGSWLQTDLIALLPEQNRQTALQAAADRIQEQRLNRQLVALVALPEGARAFSLAGQIAEQWRQSGLFRQVNAQMNPDIKALAEEIRLLAFAVLPQHIRTQLLENAQSYFQQYAQQLVNPFAAYALLTPDQDWLGFGRFTPARSQHSGNMQWDGGSGMLYRQQQGMTWVLIYGVLHQERLIGGQDALLNLMEQSASQARAQGGEFSATGTALFAASAKQRAERESLFMSLCGLGLILLLLFALFRTLRVFWLFLPIAAGMLAGIAATVLFFGHIHLLTLVVGTSLIGVLLDFPLHWLASSLFRRRWRPAAAMEELRLTFLLSLMITLLGYLLLGFTPLPVLTQTALFSAAALLTAIMTTLLFLPLGFKNYRTKPLSYRIFRPIPALNMAKGVKRAVVFGLIFFIGGGLYKSQWQDDIRQWVAMPPELLRQAQQIAALTGTDLSSQYLLLVAGDEDSLLNKSEEISRQLESLRQQGKLQEFQSLSQWILSESAQRDLAVRLKQHILPADYAALAQIGLEAEKIDRALAELAERPPLALSKALDTRLGQAWANLYLGELRPGYIGAVIKVSGIQDMTSVRQLANRKDIFWQDKPSELNQAFQQTRDQAAWLKLISFALAALLLWKLFGGEKTLQMLLIPLFSIVATIALFGWLGLPISLFAMFGLLLVSAISIDYTAYMQTVRAPLAAKRTAVSLASLTTMLSFVLLGFSSTPAVAAFGLSVSIGVGISLLATLKFLR</sequence>
<feature type="transmembrane region" description="Helical" evidence="1">
    <location>
        <begin position="717"/>
        <end position="735"/>
    </location>
</feature>
<keyword evidence="1" id="KW-1133">Transmembrane helix</keyword>
<feature type="transmembrane region" description="Helical" evidence="1">
    <location>
        <begin position="347"/>
        <end position="368"/>
    </location>
</feature>
<proteinExistence type="predicted"/>
<feature type="transmembrane region" description="Helical" evidence="1">
    <location>
        <begin position="741"/>
        <end position="763"/>
    </location>
</feature>
<feature type="transmembrane region" description="Helical" evidence="1">
    <location>
        <begin position="254"/>
        <end position="272"/>
    </location>
</feature>
<keyword evidence="1" id="KW-0472">Membrane</keyword>
<dbReference type="EMBL" id="SNYQ01000004">
    <property type="protein sequence ID" value="TDQ57674.1"/>
    <property type="molecule type" value="Genomic_DNA"/>
</dbReference>
<dbReference type="OrthoDB" id="9780358at2"/>
<evidence type="ECO:0000313" key="2">
    <source>
        <dbReference type="EMBL" id="TDQ57674.1"/>
    </source>
</evidence>
<dbReference type="PANTHER" id="PTHR33406">
    <property type="entry name" value="MEMBRANE PROTEIN MJ1562-RELATED"/>
    <property type="match status" value="1"/>
</dbReference>
<dbReference type="SUPFAM" id="SSF82866">
    <property type="entry name" value="Multidrug efflux transporter AcrB transmembrane domain"/>
    <property type="match status" value="2"/>
</dbReference>
<protein>
    <submittedName>
        <fullName evidence="2">Putative exporter</fullName>
    </submittedName>
</protein>
<accession>A0A4R6V8I5</accession>
<evidence type="ECO:0000313" key="3">
    <source>
        <dbReference type="Proteomes" id="UP000295657"/>
    </source>
</evidence>
<organism evidence="2 3">
    <name type="scientific">Mesocricetibacter intestinalis</name>
    <dbReference type="NCBI Taxonomy" id="1521930"/>
    <lineage>
        <taxon>Bacteria</taxon>
        <taxon>Pseudomonadati</taxon>
        <taxon>Pseudomonadota</taxon>
        <taxon>Gammaproteobacteria</taxon>
        <taxon>Pasteurellales</taxon>
        <taxon>Pasteurellaceae</taxon>
        <taxon>Mesocricetibacter</taxon>
    </lineage>
</organism>
<feature type="transmembrane region" description="Helical" evidence="1">
    <location>
        <begin position="305"/>
        <end position="326"/>
    </location>
</feature>
<keyword evidence="1" id="KW-0812">Transmembrane</keyword>
<reference evidence="2 3" key="1">
    <citation type="submission" date="2019-03" db="EMBL/GenBank/DDBJ databases">
        <title>Genomic Encyclopedia of Type Strains, Phase IV (KMG-IV): sequencing the most valuable type-strain genomes for metagenomic binning, comparative biology and taxonomic classification.</title>
        <authorList>
            <person name="Goeker M."/>
        </authorList>
    </citation>
    <scope>NUCLEOTIDE SEQUENCE [LARGE SCALE GENOMIC DNA]</scope>
    <source>
        <strain evidence="2 3">DSM 28403</strain>
    </source>
</reference>
<name>A0A4R6V8I5_9PAST</name>
<gene>
    <name evidence="2" type="ORF">EDC45_1321</name>
</gene>